<keyword evidence="1" id="KW-0472">Membrane</keyword>
<reference evidence="2" key="2">
    <citation type="journal article" date="2021" name="PeerJ">
        <title>Extensive microbial diversity within the chicken gut microbiome revealed by metagenomics and culture.</title>
        <authorList>
            <person name="Gilroy R."/>
            <person name="Ravi A."/>
            <person name="Getino M."/>
            <person name="Pursley I."/>
            <person name="Horton D.L."/>
            <person name="Alikhan N.F."/>
            <person name="Baker D."/>
            <person name="Gharbi K."/>
            <person name="Hall N."/>
            <person name="Watson M."/>
            <person name="Adriaenssens E.M."/>
            <person name="Foster-Nyarko E."/>
            <person name="Jarju S."/>
            <person name="Secka A."/>
            <person name="Antonio M."/>
            <person name="Oren A."/>
            <person name="Chaudhuri R.R."/>
            <person name="La Ragione R."/>
            <person name="Hildebrand F."/>
            <person name="Pallen M.J."/>
        </authorList>
    </citation>
    <scope>NUCLEOTIDE SEQUENCE</scope>
    <source>
        <strain evidence="2">14508</strain>
    </source>
</reference>
<gene>
    <name evidence="2" type="ORF">IAD04_04175</name>
</gene>
<dbReference type="InterPro" id="IPR022385">
    <property type="entry name" value="Rhs_assc_core"/>
</dbReference>
<name>A0A9D1G8D2_9FIRM</name>
<sequence length="289" mass="30985">MYKNNRETQFPVFHKNNDCLSVDIRVSSEETNLYYLNSRYYDPEVGRFISLDAVDYLAPDSIHGLNLFAYCFNNPIMYADPSGHFPILALVLGITALAGLGLTIGGVASDNNTLTAIGLGMVGIVAIVSGGIAFAGAIATGATLTGIIGGVTATAGLGSLGFMSAEIQEATGNGNWIMDITGMSDGLYNTLLLSTATIATLGTVASSISNAFNIKSINGFGKYGDYYGMRFQTGAGKTRVLSFHNHGHKVAKGIKSIGEWHCQLKKWDSLSKKTTGTIARWIWWRLTRM</sequence>
<dbReference type="NCBIfam" id="TIGR03696">
    <property type="entry name" value="Rhs_assc_core"/>
    <property type="match status" value="1"/>
</dbReference>
<dbReference type="AlphaFoldDB" id="A0A9D1G8D2"/>
<protein>
    <submittedName>
        <fullName evidence="2">Uncharacterized protein</fullName>
    </submittedName>
</protein>
<feature type="transmembrane region" description="Helical" evidence="1">
    <location>
        <begin position="146"/>
        <end position="167"/>
    </location>
</feature>
<dbReference type="PANTHER" id="PTHR32305:SF17">
    <property type="entry name" value="TRNA NUCLEASE WAPA"/>
    <property type="match status" value="1"/>
</dbReference>
<evidence type="ECO:0000313" key="2">
    <source>
        <dbReference type="EMBL" id="HIT17554.1"/>
    </source>
</evidence>
<evidence type="ECO:0000256" key="1">
    <source>
        <dbReference type="SAM" id="Phobius"/>
    </source>
</evidence>
<feature type="transmembrane region" description="Helical" evidence="1">
    <location>
        <begin position="114"/>
        <end position="139"/>
    </location>
</feature>
<organism evidence="2 3">
    <name type="scientific">Candidatus Caccosoma faecigallinarum</name>
    <dbReference type="NCBI Taxonomy" id="2840720"/>
    <lineage>
        <taxon>Bacteria</taxon>
        <taxon>Bacillati</taxon>
        <taxon>Bacillota</taxon>
        <taxon>Bacillota incertae sedis</taxon>
        <taxon>Candidatus Caccosoma</taxon>
    </lineage>
</organism>
<dbReference type="PANTHER" id="PTHR32305">
    <property type="match status" value="1"/>
</dbReference>
<dbReference type="EMBL" id="DVKI01000129">
    <property type="protein sequence ID" value="HIT17554.1"/>
    <property type="molecule type" value="Genomic_DNA"/>
</dbReference>
<comment type="caution">
    <text evidence="2">The sequence shown here is derived from an EMBL/GenBank/DDBJ whole genome shotgun (WGS) entry which is preliminary data.</text>
</comment>
<feature type="transmembrane region" description="Helical" evidence="1">
    <location>
        <begin position="87"/>
        <end position="108"/>
    </location>
</feature>
<proteinExistence type="predicted"/>
<accession>A0A9D1G8D2</accession>
<dbReference type="InterPro" id="IPR050708">
    <property type="entry name" value="T6SS_VgrG/RHS"/>
</dbReference>
<feature type="transmembrane region" description="Helical" evidence="1">
    <location>
        <begin position="187"/>
        <end position="208"/>
    </location>
</feature>
<keyword evidence="1" id="KW-0812">Transmembrane</keyword>
<reference evidence="2" key="1">
    <citation type="submission" date="2020-10" db="EMBL/GenBank/DDBJ databases">
        <authorList>
            <person name="Gilroy R."/>
        </authorList>
    </citation>
    <scope>NUCLEOTIDE SEQUENCE</scope>
    <source>
        <strain evidence="2">14508</strain>
    </source>
</reference>
<dbReference type="Proteomes" id="UP000886893">
    <property type="component" value="Unassembled WGS sequence"/>
</dbReference>
<dbReference type="Gene3D" id="2.180.10.10">
    <property type="entry name" value="RHS repeat-associated core"/>
    <property type="match status" value="1"/>
</dbReference>
<evidence type="ECO:0000313" key="3">
    <source>
        <dbReference type="Proteomes" id="UP000886893"/>
    </source>
</evidence>
<keyword evidence="1" id="KW-1133">Transmembrane helix</keyword>